<dbReference type="GO" id="GO:0006886">
    <property type="term" value="P:intracellular protein transport"/>
    <property type="evidence" value="ECO:0007669"/>
    <property type="project" value="InterPro"/>
</dbReference>
<evidence type="ECO:0000256" key="13">
    <source>
        <dbReference type="SAM" id="MobiDB-lite"/>
    </source>
</evidence>
<evidence type="ECO:0000313" key="15">
    <source>
        <dbReference type="EMBL" id="CAD7600078.1"/>
    </source>
</evidence>
<evidence type="ECO:0000256" key="1">
    <source>
        <dbReference type="ARBA" id="ARBA00004572"/>
    </source>
</evidence>
<proteinExistence type="inferred from homology"/>
<evidence type="ECO:0000256" key="9">
    <source>
        <dbReference type="ARBA" id="ARBA00023010"/>
    </source>
</evidence>
<keyword evidence="8 14" id="KW-1133">Transmembrane helix</keyword>
<evidence type="ECO:0000256" key="3">
    <source>
        <dbReference type="ARBA" id="ARBA00016229"/>
    </source>
</evidence>
<accession>A0A7R9K3V6</accession>
<evidence type="ECO:0000256" key="7">
    <source>
        <dbReference type="ARBA" id="ARBA00022927"/>
    </source>
</evidence>
<reference evidence="15" key="1">
    <citation type="submission" date="2020-11" db="EMBL/GenBank/DDBJ databases">
        <authorList>
            <person name="Tran Van P."/>
        </authorList>
    </citation>
    <scope>NUCLEOTIDE SEQUENCE</scope>
</reference>
<keyword evidence="5 14" id="KW-0812">Transmembrane</keyword>
<keyword evidence="6" id="KW-1000">Mitochondrion outer membrane</keyword>
<name>A0A7R9K3V6_TIMGE</name>
<evidence type="ECO:0000256" key="4">
    <source>
        <dbReference type="ARBA" id="ARBA00022448"/>
    </source>
</evidence>
<evidence type="ECO:0000256" key="10">
    <source>
        <dbReference type="ARBA" id="ARBA00023128"/>
    </source>
</evidence>
<keyword evidence="10" id="KW-0496">Mitochondrion</keyword>
<evidence type="ECO:0000256" key="12">
    <source>
        <dbReference type="ARBA" id="ARBA00023170"/>
    </source>
</evidence>
<evidence type="ECO:0000256" key="5">
    <source>
        <dbReference type="ARBA" id="ARBA00022692"/>
    </source>
</evidence>
<dbReference type="EMBL" id="OE842452">
    <property type="protein sequence ID" value="CAD7600078.1"/>
    <property type="molecule type" value="Genomic_DNA"/>
</dbReference>
<keyword evidence="11 14" id="KW-0472">Membrane</keyword>
<dbReference type="PANTHER" id="PTHR12504">
    <property type="entry name" value="MITOCHONDRIAL IMPORT RECEPTOR SUBUNIT TOM22"/>
    <property type="match status" value="1"/>
</dbReference>
<dbReference type="AlphaFoldDB" id="A0A7R9K3V6"/>
<feature type="region of interest" description="Disordered" evidence="13">
    <location>
        <begin position="104"/>
        <end position="130"/>
    </location>
</feature>
<dbReference type="InterPro" id="IPR005683">
    <property type="entry name" value="Tom22"/>
</dbReference>
<comment type="similarity">
    <text evidence="2">Belongs to the Tom22 family.</text>
</comment>
<keyword evidence="12" id="KW-0675">Receptor</keyword>
<evidence type="ECO:0000256" key="14">
    <source>
        <dbReference type="SAM" id="Phobius"/>
    </source>
</evidence>
<dbReference type="PANTHER" id="PTHR12504:SF0">
    <property type="entry name" value="MITOCHONDRIAL IMPORT RECEPTOR SUBUNIT TOM22 HOMOLOG"/>
    <property type="match status" value="1"/>
</dbReference>
<dbReference type="Pfam" id="PF04281">
    <property type="entry name" value="Tom22"/>
    <property type="match status" value="1"/>
</dbReference>
<keyword evidence="7" id="KW-0653">Protein transport</keyword>
<gene>
    <name evidence="15" type="ORF">TGEB3V08_LOCUS7536</name>
</gene>
<protein>
    <recommendedName>
        <fullName evidence="3">Mitochondrial import receptor subunit TOM22 homolog</fullName>
    </recommendedName>
</protein>
<evidence type="ECO:0000256" key="8">
    <source>
        <dbReference type="ARBA" id="ARBA00022989"/>
    </source>
</evidence>
<organism evidence="15">
    <name type="scientific">Timema genevievae</name>
    <name type="common">Walking stick</name>
    <dbReference type="NCBI Taxonomy" id="629358"/>
    <lineage>
        <taxon>Eukaryota</taxon>
        <taxon>Metazoa</taxon>
        <taxon>Ecdysozoa</taxon>
        <taxon>Arthropoda</taxon>
        <taxon>Hexapoda</taxon>
        <taxon>Insecta</taxon>
        <taxon>Pterygota</taxon>
        <taxon>Neoptera</taxon>
        <taxon>Polyneoptera</taxon>
        <taxon>Phasmatodea</taxon>
        <taxon>Timematodea</taxon>
        <taxon>Timematoidea</taxon>
        <taxon>Timematidae</taxon>
        <taxon>Timema</taxon>
    </lineage>
</organism>
<evidence type="ECO:0000256" key="2">
    <source>
        <dbReference type="ARBA" id="ARBA00009874"/>
    </source>
</evidence>
<feature type="transmembrane region" description="Helical" evidence="14">
    <location>
        <begin position="169"/>
        <end position="193"/>
    </location>
</feature>
<comment type="subcellular location">
    <subcellularLocation>
        <location evidence="1">Mitochondrion outer membrane</location>
        <topology evidence="1">Single-pass membrane protein</topology>
    </subcellularLocation>
</comment>
<dbReference type="GO" id="GO:0005741">
    <property type="term" value="C:mitochondrial outer membrane"/>
    <property type="evidence" value="ECO:0007669"/>
    <property type="project" value="UniProtKB-SubCell"/>
</dbReference>
<evidence type="ECO:0000256" key="11">
    <source>
        <dbReference type="ARBA" id="ARBA00023136"/>
    </source>
</evidence>
<keyword evidence="4" id="KW-0813">Transport</keyword>
<dbReference type="CDD" id="cd22884">
    <property type="entry name" value="TOM22"/>
    <property type="match status" value="1"/>
</dbReference>
<keyword evidence="9" id="KW-0811">Translocation</keyword>
<sequence>MLNIDKETYLELNLWANALVVLSSTAEDGEIELEYLRDRADDTRELVNLRLAVPGLDTFHVSPVPNLTKKINVCATSCIYQLQPFPVMRSDMCQIVGEDIDSGMESLTTSSKDLTPEKIKRDEDEDLDDEDLDETLSERLWGLGEMFPENVRNVTHKVFSGTCTGVKGVYSFSCMATWFFFSTSVILFAPLIFEIERAQMEEAQRSQQKQVLLGPNSAIAGGIGGLMPPLQR</sequence>
<evidence type="ECO:0000256" key="6">
    <source>
        <dbReference type="ARBA" id="ARBA00022787"/>
    </source>
</evidence>